<gene>
    <name evidence="5" type="ORF">DGYR_LOCUS1982</name>
</gene>
<keyword evidence="6" id="KW-1185">Reference proteome</keyword>
<evidence type="ECO:0000313" key="6">
    <source>
        <dbReference type="Proteomes" id="UP000549394"/>
    </source>
</evidence>
<evidence type="ECO:0000256" key="4">
    <source>
        <dbReference type="SAM" id="Coils"/>
    </source>
</evidence>
<dbReference type="AlphaFoldDB" id="A0A7I8VCE4"/>
<proteinExistence type="inferred from homology"/>
<dbReference type="GO" id="GO:0005634">
    <property type="term" value="C:nucleus"/>
    <property type="evidence" value="ECO:0007669"/>
    <property type="project" value="TreeGrafter"/>
</dbReference>
<evidence type="ECO:0000256" key="1">
    <source>
        <dbReference type="ARBA" id="ARBA00007209"/>
    </source>
</evidence>
<name>A0A7I8VCE4_9ANNE</name>
<dbReference type="GO" id="GO:0015630">
    <property type="term" value="C:microtubule cytoskeleton"/>
    <property type="evidence" value="ECO:0007669"/>
    <property type="project" value="UniProtKB-UniRule"/>
</dbReference>
<dbReference type="GO" id="GO:0060294">
    <property type="term" value="P:cilium movement involved in cell motility"/>
    <property type="evidence" value="ECO:0007669"/>
    <property type="project" value="UniProtKB-UniRule"/>
</dbReference>
<dbReference type="Proteomes" id="UP000549394">
    <property type="component" value="Unassembled WGS sequence"/>
</dbReference>
<dbReference type="PRINTS" id="PR00511">
    <property type="entry name" value="TEKTIN"/>
</dbReference>
<evidence type="ECO:0000313" key="5">
    <source>
        <dbReference type="EMBL" id="CAD5112920.1"/>
    </source>
</evidence>
<dbReference type="Pfam" id="PF03148">
    <property type="entry name" value="Tektin"/>
    <property type="match status" value="1"/>
</dbReference>
<dbReference type="EMBL" id="CAJFCJ010000003">
    <property type="protein sequence ID" value="CAD5112920.1"/>
    <property type="molecule type" value="Genomic_DNA"/>
</dbReference>
<dbReference type="InterPro" id="IPR048256">
    <property type="entry name" value="Tektin-like"/>
</dbReference>
<dbReference type="PANTHER" id="PTHR19960:SF11">
    <property type="entry name" value="TEKTIN"/>
    <property type="match status" value="1"/>
</dbReference>
<dbReference type="InterPro" id="IPR000435">
    <property type="entry name" value="Tektins"/>
</dbReference>
<comment type="subcellular location">
    <subcellularLocation>
        <location evidence="3">Cytoplasm</location>
        <location evidence="3">Cytoskeleton</location>
        <location evidence="3">Cilium axoneme</location>
    </subcellularLocation>
</comment>
<protein>
    <recommendedName>
        <fullName evidence="3">Tektin</fullName>
    </recommendedName>
</protein>
<keyword evidence="2" id="KW-0963">Cytoplasm</keyword>
<dbReference type="GO" id="GO:0060271">
    <property type="term" value="P:cilium assembly"/>
    <property type="evidence" value="ECO:0007669"/>
    <property type="project" value="UniProtKB-UniRule"/>
</dbReference>
<keyword evidence="3" id="KW-0966">Cell projection</keyword>
<keyword evidence="3" id="KW-0282">Flagellum</keyword>
<comment type="similarity">
    <text evidence="1 3">Belongs to the tektin family.</text>
</comment>
<accession>A0A7I8VCE4</accession>
<dbReference type="GO" id="GO:0005930">
    <property type="term" value="C:axoneme"/>
    <property type="evidence" value="ECO:0007669"/>
    <property type="project" value="UniProtKB-SubCell"/>
</dbReference>
<sequence>MAAGTSYYAASPVMRTRSATPVSMNDMSRLLSASQDRKGLGHARTYYNPASQKLYSRYSTKEWEESNKNYFSLSESERNVAERLRSDMWRAVKTTDARTKNRQHANTKKLGNRVSDIAYWKGELVHEMREMDMETENLEEHKRVLEKAYADTKTPFVIAEECLLQREKRQGIDQVHDDVERALSKEVDCIKRCQVKMKALIQKAEVQLKMNRAAQHTCDKDAKDKGHAQHVDDKMYGLRNSSGGIGFHPGVESVDNTVTIPYTWVKYTQENIRRSQHEREMSEKLRGEIDSLLRACANEMWSHFNNVNNAFQSRVQSTQDAKAKLQSHMQRTCNEIRDMERAIELLKKAIKDKEGPMKVAQTRLDERTRRINVELCNDPVMKGLQREVHEIRESVRILKDKLRRAENALIRLLKTRAQLEHDIGIKENSLQIDSKVCMGMRKNMPMDPKTGPVYTMPVSCY</sequence>
<organism evidence="5 6">
    <name type="scientific">Dimorphilus gyrociliatus</name>
    <dbReference type="NCBI Taxonomy" id="2664684"/>
    <lineage>
        <taxon>Eukaryota</taxon>
        <taxon>Metazoa</taxon>
        <taxon>Spiralia</taxon>
        <taxon>Lophotrochozoa</taxon>
        <taxon>Annelida</taxon>
        <taxon>Polychaeta</taxon>
        <taxon>Polychaeta incertae sedis</taxon>
        <taxon>Dinophilidae</taxon>
        <taxon>Dimorphilus</taxon>
    </lineage>
</organism>
<feature type="coiled-coil region" evidence="4">
    <location>
        <begin position="322"/>
        <end position="349"/>
    </location>
</feature>
<feature type="coiled-coil region" evidence="4">
    <location>
        <begin position="381"/>
        <end position="422"/>
    </location>
</feature>
<comment type="caution">
    <text evidence="5">The sequence shown here is derived from an EMBL/GenBank/DDBJ whole genome shotgun (WGS) entry which is preliminary data.</text>
</comment>
<dbReference type="OrthoDB" id="9886517at2759"/>
<keyword evidence="3" id="KW-0969">Cilium</keyword>
<evidence type="ECO:0000256" key="3">
    <source>
        <dbReference type="RuleBase" id="RU367040"/>
    </source>
</evidence>
<keyword evidence="4" id="KW-0175">Coiled coil</keyword>
<evidence type="ECO:0000256" key="2">
    <source>
        <dbReference type="ARBA" id="ARBA00022490"/>
    </source>
</evidence>
<reference evidence="5 6" key="1">
    <citation type="submission" date="2020-08" db="EMBL/GenBank/DDBJ databases">
        <authorList>
            <person name="Hejnol A."/>
        </authorList>
    </citation>
    <scope>NUCLEOTIDE SEQUENCE [LARGE SCALE GENOMIC DNA]</scope>
</reference>
<dbReference type="PANTHER" id="PTHR19960">
    <property type="entry name" value="TEKTIN"/>
    <property type="match status" value="1"/>
</dbReference>